<reference evidence="1 2" key="1">
    <citation type="submission" date="2019-06" db="EMBL/GenBank/DDBJ databases">
        <title>Whole genome shotgun sequence of Vibrio comitans NBRC 102076.</title>
        <authorList>
            <person name="Hosoyama A."/>
            <person name="Uohara A."/>
            <person name="Ohji S."/>
            <person name="Ichikawa N."/>
        </authorList>
    </citation>
    <scope>NUCLEOTIDE SEQUENCE [LARGE SCALE GENOMIC DNA]</scope>
    <source>
        <strain evidence="1 2">NBRC 102076</strain>
    </source>
</reference>
<dbReference type="EMBL" id="BJLH01000007">
    <property type="protein sequence ID" value="GEA60583.1"/>
    <property type="molecule type" value="Genomic_DNA"/>
</dbReference>
<dbReference type="AlphaFoldDB" id="A0A4Y3IM69"/>
<keyword evidence="2" id="KW-1185">Reference proteome</keyword>
<dbReference type="RefSeq" id="WP_141270994.1">
    <property type="nucleotide sequence ID" value="NZ_BJLH01000007.1"/>
</dbReference>
<name>A0A4Y3IM69_9VIBR</name>
<evidence type="ECO:0008006" key="3">
    <source>
        <dbReference type="Google" id="ProtNLM"/>
    </source>
</evidence>
<evidence type="ECO:0000313" key="1">
    <source>
        <dbReference type="EMBL" id="GEA60583.1"/>
    </source>
</evidence>
<sequence>MNQKSLKLLNVSQTANTLGMSNTKFWRVRKANGFPKPMKIHGGIGWPMYKIEEWIEGEFNKAQD</sequence>
<proteinExistence type="predicted"/>
<dbReference type="Proteomes" id="UP000318242">
    <property type="component" value="Unassembled WGS sequence"/>
</dbReference>
<dbReference type="Gene3D" id="1.10.238.160">
    <property type="match status" value="1"/>
</dbReference>
<organism evidence="1 2">
    <name type="scientific">Vibrio comitans NBRC 102076</name>
    <dbReference type="NCBI Taxonomy" id="1219078"/>
    <lineage>
        <taxon>Bacteria</taxon>
        <taxon>Pseudomonadati</taxon>
        <taxon>Pseudomonadota</taxon>
        <taxon>Gammaproteobacteria</taxon>
        <taxon>Vibrionales</taxon>
        <taxon>Vibrionaceae</taxon>
        <taxon>Vibrio</taxon>
    </lineage>
</organism>
<evidence type="ECO:0000313" key="2">
    <source>
        <dbReference type="Proteomes" id="UP000318242"/>
    </source>
</evidence>
<accession>A0A4Y3IM69</accession>
<dbReference type="OrthoDB" id="5298532at2"/>
<protein>
    <recommendedName>
        <fullName evidence="3">AlpA family phage regulatory protein</fullName>
    </recommendedName>
</protein>
<gene>
    <name evidence="1" type="ORF">VCO01S_17760</name>
</gene>
<comment type="caution">
    <text evidence="1">The sequence shown here is derived from an EMBL/GenBank/DDBJ whole genome shotgun (WGS) entry which is preliminary data.</text>
</comment>